<keyword evidence="2" id="KW-0547">Nucleotide-binding</keyword>
<feature type="signal peptide" evidence="2">
    <location>
        <begin position="1"/>
        <end position="20"/>
    </location>
</feature>
<dbReference type="PANTHER" id="PTHR11575:SF24">
    <property type="entry name" value="5'-NUCLEOTIDASE"/>
    <property type="match status" value="1"/>
</dbReference>
<proteinExistence type="inferred from homology"/>
<dbReference type="SUPFAM" id="SSF55816">
    <property type="entry name" value="5'-nucleotidase (syn. UDP-sugar hydrolase), C-terminal domain"/>
    <property type="match status" value="1"/>
</dbReference>
<keyword evidence="1 2" id="KW-0732">Signal</keyword>
<dbReference type="Gene3D" id="3.90.780.10">
    <property type="entry name" value="5'-Nucleotidase, C-terminal domain"/>
    <property type="match status" value="1"/>
</dbReference>
<keyword evidence="2" id="KW-0378">Hydrolase</keyword>
<dbReference type="PRINTS" id="PR01607">
    <property type="entry name" value="APYRASEFAMLY"/>
</dbReference>
<organism evidence="7 8">
    <name type="scientific">Candidatus Egerieicola faecale</name>
    <dbReference type="NCBI Taxonomy" id="2840774"/>
    <lineage>
        <taxon>Bacteria</taxon>
        <taxon>Bacillati</taxon>
        <taxon>Bacillota</taxon>
        <taxon>Clostridia</taxon>
        <taxon>Eubacteriales</taxon>
        <taxon>Oscillospiraceae</taxon>
        <taxon>Oscillospiraceae incertae sedis</taxon>
        <taxon>Candidatus Egerieicola</taxon>
    </lineage>
</organism>
<dbReference type="Gene3D" id="3.60.21.10">
    <property type="match status" value="1"/>
</dbReference>
<keyword evidence="4" id="KW-0812">Transmembrane</keyword>
<feature type="region of interest" description="Disordered" evidence="3">
    <location>
        <begin position="530"/>
        <end position="571"/>
    </location>
</feature>
<dbReference type="PANTHER" id="PTHR11575">
    <property type="entry name" value="5'-NUCLEOTIDASE-RELATED"/>
    <property type="match status" value="1"/>
</dbReference>
<evidence type="ECO:0000313" key="8">
    <source>
        <dbReference type="Proteomes" id="UP000824082"/>
    </source>
</evidence>
<dbReference type="InterPro" id="IPR036907">
    <property type="entry name" value="5'-Nucleotdase_C_sf"/>
</dbReference>
<dbReference type="GO" id="GO:0009166">
    <property type="term" value="P:nucleotide catabolic process"/>
    <property type="evidence" value="ECO:0007669"/>
    <property type="project" value="InterPro"/>
</dbReference>
<sequence>MKAKKLLSLLLAGAMAASVAAVPAVSAEDTAPVELTVVTTNDIHGYYTNTGSTLGMEYVAAIAQAEGADLVLDAGDTLHGQSFATVTQGESMARLMQAAGYDAMTMGNHDLNYGVARLQQLNEDYLPILTGNLVDQNGDSALPGSITKEVEGITVGVFGVYDDSLISSADANALEGHTVTDAVAYANQTAQALTDAGCDVVVCLTHSADPIAFAQQTFNIDLVVSGHQHLEYSTLLDNAQGKNVFVTQNGYYFWQAGLISLSYDPATDEITQADLEYITAQQAAAEYTPDETVSALIDTITKENSTILNTVIGASPVEMPYAWEDVRRGETDIGQFVTASYLEATGADLAIENAGGIRSGLPQGDVLYGNIISISPYGNLVVTKQLTGAEIWEMLEISLDITLRNQAAYEGQLGMLQQGSSAQDAQLAYPFPEESGSALQVSGAEITYDPEAEYGSRIQSVTIGGTAIQSGRLYTVAGNSYLATDDTYPMLANAAVEHEYGTCEEAIRDLLLQGEDAVRAAVEGSVWSVASAQPEEPVVPETPDTGSEEQPNSTDTTDTPVVPEEVPPTGDTAAPLAGTALLLVSGLGLGVLLVLRHRCRKTGGCQ</sequence>
<gene>
    <name evidence="7" type="ORF">IAD19_01180</name>
</gene>
<dbReference type="SUPFAM" id="SSF56300">
    <property type="entry name" value="Metallo-dependent phosphatases"/>
    <property type="match status" value="1"/>
</dbReference>
<keyword evidence="4" id="KW-0472">Membrane</keyword>
<feature type="compositionally biased region" description="Low complexity" evidence="3">
    <location>
        <begin position="554"/>
        <end position="571"/>
    </location>
</feature>
<dbReference type="Proteomes" id="UP000824082">
    <property type="component" value="Unassembled WGS sequence"/>
</dbReference>
<feature type="compositionally biased region" description="Polar residues" evidence="3">
    <location>
        <begin position="544"/>
        <end position="553"/>
    </location>
</feature>
<dbReference type="GO" id="GO:0000166">
    <property type="term" value="F:nucleotide binding"/>
    <property type="evidence" value="ECO:0007669"/>
    <property type="project" value="UniProtKB-KW"/>
</dbReference>
<dbReference type="InterPro" id="IPR008334">
    <property type="entry name" value="5'-Nucleotdase_C"/>
</dbReference>
<reference evidence="7" key="1">
    <citation type="submission" date="2020-10" db="EMBL/GenBank/DDBJ databases">
        <authorList>
            <person name="Gilroy R."/>
        </authorList>
    </citation>
    <scope>NUCLEOTIDE SEQUENCE</scope>
    <source>
        <strain evidence="7">4509</strain>
    </source>
</reference>
<feature type="domain" description="Calcineurin-like phosphoesterase" evidence="5">
    <location>
        <begin position="36"/>
        <end position="229"/>
    </location>
</feature>
<accession>A0A9D1IPS7</accession>
<dbReference type="Pfam" id="PF02872">
    <property type="entry name" value="5_nucleotid_C"/>
    <property type="match status" value="1"/>
</dbReference>
<dbReference type="InterPro" id="IPR004843">
    <property type="entry name" value="Calcineurin-like_PHP"/>
</dbReference>
<keyword evidence="4" id="KW-1133">Transmembrane helix</keyword>
<feature type="domain" description="5'-Nucleotidase C-terminal" evidence="6">
    <location>
        <begin position="312"/>
        <end position="492"/>
    </location>
</feature>
<dbReference type="Pfam" id="PF00149">
    <property type="entry name" value="Metallophos"/>
    <property type="match status" value="1"/>
</dbReference>
<feature type="chain" id="PRO_5039749797" evidence="2">
    <location>
        <begin position="21"/>
        <end position="606"/>
    </location>
</feature>
<evidence type="ECO:0000313" key="7">
    <source>
        <dbReference type="EMBL" id="HIU41147.1"/>
    </source>
</evidence>
<comment type="caution">
    <text evidence="7">The sequence shown here is derived from an EMBL/GenBank/DDBJ whole genome shotgun (WGS) entry which is preliminary data.</text>
</comment>
<evidence type="ECO:0000256" key="1">
    <source>
        <dbReference type="ARBA" id="ARBA00022729"/>
    </source>
</evidence>
<evidence type="ECO:0000256" key="4">
    <source>
        <dbReference type="SAM" id="Phobius"/>
    </source>
</evidence>
<dbReference type="AlphaFoldDB" id="A0A9D1IPS7"/>
<name>A0A9D1IPS7_9FIRM</name>
<reference evidence="7" key="2">
    <citation type="journal article" date="2021" name="PeerJ">
        <title>Extensive microbial diversity within the chicken gut microbiome revealed by metagenomics and culture.</title>
        <authorList>
            <person name="Gilroy R."/>
            <person name="Ravi A."/>
            <person name="Getino M."/>
            <person name="Pursley I."/>
            <person name="Horton D.L."/>
            <person name="Alikhan N.F."/>
            <person name="Baker D."/>
            <person name="Gharbi K."/>
            <person name="Hall N."/>
            <person name="Watson M."/>
            <person name="Adriaenssens E.M."/>
            <person name="Foster-Nyarko E."/>
            <person name="Jarju S."/>
            <person name="Secka A."/>
            <person name="Antonio M."/>
            <person name="Oren A."/>
            <person name="Chaudhuri R.R."/>
            <person name="La Ragione R."/>
            <person name="Hildebrand F."/>
            <person name="Pallen M.J."/>
        </authorList>
    </citation>
    <scope>NUCLEOTIDE SEQUENCE</scope>
    <source>
        <strain evidence="7">4509</strain>
    </source>
</reference>
<feature type="transmembrane region" description="Helical" evidence="4">
    <location>
        <begin position="573"/>
        <end position="595"/>
    </location>
</feature>
<evidence type="ECO:0000256" key="3">
    <source>
        <dbReference type="SAM" id="MobiDB-lite"/>
    </source>
</evidence>
<evidence type="ECO:0000256" key="2">
    <source>
        <dbReference type="RuleBase" id="RU362119"/>
    </source>
</evidence>
<dbReference type="InterPro" id="IPR006179">
    <property type="entry name" value="5_nucleotidase/apyrase"/>
</dbReference>
<protein>
    <submittedName>
        <fullName evidence="7">5'-nucleotidase C-terminal domain-containing protein</fullName>
    </submittedName>
</protein>
<evidence type="ECO:0000259" key="6">
    <source>
        <dbReference type="Pfam" id="PF02872"/>
    </source>
</evidence>
<evidence type="ECO:0000259" key="5">
    <source>
        <dbReference type="Pfam" id="PF00149"/>
    </source>
</evidence>
<dbReference type="InterPro" id="IPR029052">
    <property type="entry name" value="Metallo-depent_PP-like"/>
</dbReference>
<dbReference type="EMBL" id="DVMX01000020">
    <property type="protein sequence ID" value="HIU41147.1"/>
    <property type="molecule type" value="Genomic_DNA"/>
</dbReference>
<dbReference type="GO" id="GO:0016787">
    <property type="term" value="F:hydrolase activity"/>
    <property type="evidence" value="ECO:0007669"/>
    <property type="project" value="UniProtKB-KW"/>
</dbReference>
<comment type="similarity">
    <text evidence="2">Belongs to the 5'-nucleotidase family.</text>
</comment>